<comment type="caution">
    <text evidence="2">The sequence shown here is derived from an EMBL/GenBank/DDBJ whole genome shotgun (WGS) entry which is preliminary data.</text>
</comment>
<dbReference type="AlphaFoldDB" id="A0AAX6FTR2"/>
<organism evidence="2 3">
    <name type="scientific">Iris pallida</name>
    <name type="common">Sweet iris</name>
    <dbReference type="NCBI Taxonomy" id="29817"/>
    <lineage>
        <taxon>Eukaryota</taxon>
        <taxon>Viridiplantae</taxon>
        <taxon>Streptophyta</taxon>
        <taxon>Embryophyta</taxon>
        <taxon>Tracheophyta</taxon>
        <taxon>Spermatophyta</taxon>
        <taxon>Magnoliopsida</taxon>
        <taxon>Liliopsida</taxon>
        <taxon>Asparagales</taxon>
        <taxon>Iridaceae</taxon>
        <taxon>Iridoideae</taxon>
        <taxon>Irideae</taxon>
        <taxon>Iris</taxon>
    </lineage>
</organism>
<dbReference type="EMBL" id="JANAVB010026199">
    <property type="protein sequence ID" value="KAJ6819438.1"/>
    <property type="molecule type" value="Genomic_DNA"/>
</dbReference>
<sequence length="72" mass="7550">MTTATTTSPTKCPLSTPMPDDPVPRRPPCVRPFQICASVQLRSHHPVICCAAPSSPISPAIEAALPLLGLFG</sequence>
<feature type="region of interest" description="Disordered" evidence="1">
    <location>
        <begin position="1"/>
        <end position="25"/>
    </location>
</feature>
<evidence type="ECO:0000313" key="3">
    <source>
        <dbReference type="Proteomes" id="UP001140949"/>
    </source>
</evidence>
<proteinExistence type="predicted"/>
<feature type="compositionally biased region" description="Low complexity" evidence="1">
    <location>
        <begin position="1"/>
        <end position="10"/>
    </location>
</feature>
<reference evidence="2" key="1">
    <citation type="journal article" date="2023" name="GigaByte">
        <title>Genome assembly of the bearded iris, Iris pallida Lam.</title>
        <authorList>
            <person name="Bruccoleri R.E."/>
            <person name="Oakeley E.J."/>
            <person name="Faust A.M.E."/>
            <person name="Altorfer M."/>
            <person name="Dessus-Babus S."/>
            <person name="Burckhardt D."/>
            <person name="Oertli M."/>
            <person name="Naumann U."/>
            <person name="Petersen F."/>
            <person name="Wong J."/>
        </authorList>
    </citation>
    <scope>NUCLEOTIDE SEQUENCE</scope>
    <source>
        <strain evidence="2">GSM-AAB239-AS_SAM_17_03QT</strain>
    </source>
</reference>
<protein>
    <submittedName>
        <fullName evidence="2">Extensin-like</fullName>
    </submittedName>
</protein>
<keyword evidence="3" id="KW-1185">Reference proteome</keyword>
<accession>A0AAX6FTR2</accession>
<gene>
    <name evidence="2" type="ORF">M6B38_402150</name>
</gene>
<reference evidence="2" key="2">
    <citation type="submission" date="2023-04" db="EMBL/GenBank/DDBJ databases">
        <authorList>
            <person name="Bruccoleri R.E."/>
            <person name="Oakeley E.J."/>
            <person name="Faust A.-M."/>
            <person name="Dessus-Babus S."/>
            <person name="Altorfer M."/>
            <person name="Burckhardt D."/>
            <person name="Oertli M."/>
            <person name="Naumann U."/>
            <person name="Petersen F."/>
            <person name="Wong J."/>
        </authorList>
    </citation>
    <scope>NUCLEOTIDE SEQUENCE</scope>
    <source>
        <strain evidence="2">GSM-AAB239-AS_SAM_17_03QT</strain>
        <tissue evidence="2">Leaf</tissue>
    </source>
</reference>
<dbReference type="Proteomes" id="UP001140949">
    <property type="component" value="Unassembled WGS sequence"/>
</dbReference>
<evidence type="ECO:0000313" key="2">
    <source>
        <dbReference type="EMBL" id="KAJ6819438.1"/>
    </source>
</evidence>
<evidence type="ECO:0000256" key="1">
    <source>
        <dbReference type="SAM" id="MobiDB-lite"/>
    </source>
</evidence>
<name>A0AAX6FTR2_IRIPA</name>